<dbReference type="VEuPathDB" id="VectorBase:GAUT023147"/>
<organism evidence="1 2">
    <name type="scientific">Glossina austeni</name>
    <name type="common">Savannah tsetse fly</name>
    <dbReference type="NCBI Taxonomy" id="7395"/>
    <lineage>
        <taxon>Eukaryota</taxon>
        <taxon>Metazoa</taxon>
        <taxon>Ecdysozoa</taxon>
        <taxon>Arthropoda</taxon>
        <taxon>Hexapoda</taxon>
        <taxon>Insecta</taxon>
        <taxon>Pterygota</taxon>
        <taxon>Neoptera</taxon>
        <taxon>Endopterygota</taxon>
        <taxon>Diptera</taxon>
        <taxon>Brachycera</taxon>
        <taxon>Muscomorpha</taxon>
        <taxon>Hippoboscoidea</taxon>
        <taxon>Glossinidae</taxon>
        <taxon>Glossina</taxon>
    </lineage>
</organism>
<name>A0A1A9V1W8_GLOAU</name>
<protein>
    <submittedName>
        <fullName evidence="1">Uncharacterized protein</fullName>
    </submittedName>
</protein>
<sequence>MLKAHGKVFHLNLVEFKNENTLPPSSSSSMLLPTLISNGNHPENLSLLFFPHAWSGDYGRRSMLHKWSLLTQDNRKNQHALVAVSLAVYRFDNKRDSQVDILVERVPAGIILADRFPF</sequence>
<dbReference type="EnsemblMetazoa" id="GAUT023147-RA">
    <property type="protein sequence ID" value="GAUT023147-PA"/>
    <property type="gene ID" value="GAUT023147"/>
</dbReference>
<evidence type="ECO:0000313" key="2">
    <source>
        <dbReference type="Proteomes" id="UP000078200"/>
    </source>
</evidence>
<dbReference type="AlphaFoldDB" id="A0A1A9V1W8"/>
<evidence type="ECO:0000313" key="1">
    <source>
        <dbReference type="EnsemblMetazoa" id="GAUT023147-PA"/>
    </source>
</evidence>
<reference evidence="1" key="1">
    <citation type="submission" date="2020-05" db="UniProtKB">
        <authorList>
            <consortium name="EnsemblMetazoa"/>
        </authorList>
    </citation>
    <scope>IDENTIFICATION</scope>
    <source>
        <strain evidence="1">TTRI</strain>
    </source>
</reference>
<dbReference type="Proteomes" id="UP000078200">
    <property type="component" value="Unassembled WGS sequence"/>
</dbReference>
<accession>A0A1A9V1W8</accession>
<proteinExistence type="predicted"/>
<keyword evidence="2" id="KW-1185">Reference proteome</keyword>